<name>A0ABQ0IXG8_GLUTH</name>
<evidence type="ECO:0000313" key="1">
    <source>
        <dbReference type="EMBL" id="GAD26900.1"/>
    </source>
</evidence>
<reference evidence="1 2" key="1">
    <citation type="submission" date="2013-08" db="EMBL/GenBank/DDBJ databases">
        <title>Gluconobacter thailandicus NBRC 3257 whole genome sequence.</title>
        <authorList>
            <person name="Matsutani M."/>
            <person name="Yakushi T."/>
            <person name="Matsushita K."/>
        </authorList>
    </citation>
    <scope>NUCLEOTIDE SEQUENCE [LARGE SCALE GENOMIC DNA]</scope>
    <source>
        <strain evidence="1 2">NBRC 3257</strain>
    </source>
</reference>
<protein>
    <submittedName>
        <fullName evidence="1">Uncharacterized protein</fullName>
    </submittedName>
</protein>
<evidence type="ECO:0000313" key="2">
    <source>
        <dbReference type="Proteomes" id="UP000018209"/>
    </source>
</evidence>
<dbReference type="EMBL" id="BASM01000025">
    <property type="protein sequence ID" value="GAD26900.1"/>
    <property type="molecule type" value="Genomic_DNA"/>
</dbReference>
<organism evidence="1 2">
    <name type="scientific">Gluconobacter thailandicus NBRC 3257</name>
    <dbReference type="NCBI Taxonomy" id="1381097"/>
    <lineage>
        <taxon>Bacteria</taxon>
        <taxon>Pseudomonadati</taxon>
        <taxon>Pseudomonadota</taxon>
        <taxon>Alphaproteobacteria</taxon>
        <taxon>Acetobacterales</taxon>
        <taxon>Acetobacteraceae</taxon>
        <taxon>Gluconobacter</taxon>
    </lineage>
</organism>
<comment type="caution">
    <text evidence="1">The sequence shown here is derived from an EMBL/GenBank/DDBJ whole genome shotgun (WGS) entry which is preliminary data.</text>
</comment>
<proteinExistence type="predicted"/>
<gene>
    <name evidence="1" type="ORF">NBRC3257_1899</name>
</gene>
<keyword evidence="2" id="KW-1185">Reference proteome</keyword>
<sequence>MSDMTDTADMEAAIITAAATTIPAGGTVVGATGDRDTLLVLILAEADAGRAVAWIVEARLLAVAAIWAAQGVDPAAGFPEEAAVRTGGQAAA</sequence>
<accession>A0ABQ0IXG8</accession>
<dbReference type="Proteomes" id="UP000018209">
    <property type="component" value="Unassembled WGS sequence"/>
</dbReference>